<dbReference type="AlphaFoldDB" id="A0A167IZE7"/>
<dbReference type="Pfam" id="PF20090">
    <property type="entry name" value="DUF6482"/>
    <property type="match status" value="1"/>
</dbReference>
<name>A0A167IZE7_9GAMM</name>
<protein>
    <submittedName>
        <fullName evidence="1">Uncharacterized protein</fullName>
    </submittedName>
</protein>
<organism evidence="1 2">
    <name type="scientific">Pseudoalteromonas luteoviolacea S4060-1</name>
    <dbReference type="NCBI Taxonomy" id="1365257"/>
    <lineage>
        <taxon>Bacteria</taxon>
        <taxon>Pseudomonadati</taxon>
        <taxon>Pseudomonadota</taxon>
        <taxon>Gammaproteobacteria</taxon>
        <taxon>Alteromonadales</taxon>
        <taxon>Pseudoalteromonadaceae</taxon>
        <taxon>Pseudoalteromonas</taxon>
    </lineage>
</organism>
<evidence type="ECO:0000313" key="1">
    <source>
        <dbReference type="EMBL" id="KZN60298.1"/>
    </source>
</evidence>
<dbReference type="EMBL" id="AUXX01000056">
    <property type="protein sequence ID" value="KZN60298.1"/>
    <property type="molecule type" value="Genomic_DNA"/>
</dbReference>
<proteinExistence type="predicted"/>
<gene>
    <name evidence="1" type="ORF">N478_07000</name>
</gene>
<dbReference type="PATRIC" id="fig|1365257.3.peg.4802"/>
<dbReference type="RefSeq" id="WP_063382932.1">
    <property type="nucleotide sequence ID" value="NZ_AUXX01000056.1"/>
</dbReference>
<dbReference type="InterPro" id="IPR045508">
    <property type="entry name" value="DUF6482"/>
</dbReference>
<accession>A0A167IZE7</accession>
<reference evidence="1 2" key="1">
    <citation type="submission" date="2013-07" db="EMBL/GenBank/DDBJ databases">
        <title>Comparative Genomic and Metabolomic Analysis of Twelve Strains of Pseudoalteromonas luteoviolacea.</title>
        <authorList>
            <person name="Vynne N.G."/>
            <person name="Mansson M."/>
            <person name="Gram L."/>
        </authorList>
    </citation>
    <scope>NUCLEOTIDE SEQUENCE [LARGE SCALE GENOMIC DNA]</scope>
    <source>
        <strain evidence="1 2">S4060-1</strain>
    </source>
</reference>
<dbReference type="Proteomes" id="UP000076661">
    <property type="component" value="Unassembled WGS sequence"/>
</dbReference>
<comment type="caution">
    <text evidence="1">The sequence shown here is derived from an EMBL/GenBank/DDBJ whole genome shotgun (WGS) entry which is preliminary data.</text>
</comment>
<evidence type="ECO:0000313" key="2">
    <source>
        <dbReference type="Proteomes" id="UP000076661"/>
    </source>
</evidence>
<sequence>MKITLAALGDMQPITKFVANSLDVALYQLIACVGEAEYIVVDDEGDAIRARNPLALQKVVRHIDYHQMTIRHQSAYDEMIGQPVRKSSNQLEVPFGDNKLY</sequence>